<protein>
    <submittedName>
        <fullName evidence="10">Iron ABC transporter permease</fullName>
    </submittedName>
</protein>
<evidence type="ECO:0000313" key="11">
    <source>
        <dbReference type="Proteomes" id="UP001267426"/>
    </source>
</evidence>
<accession>A0ABU3BT02</accession>
<reference evidence="10 11" key="1">
    <citation type="submission" date="2023-09" db="EMBL/GenBank/DDBJ databases">
        <authorList>
            <person name="Rey-Velasco X."/>
        </authorList>
    </citation>
    <scope>NUCLEOTIDE SEQUENCE [LARGE SCALE GENOMIC DNA]</scope>
    <source>
        <strain evidence="10 11">F394</strain>
    </source>
</reference>
<proteinExistence type="inferred from homology"/>
<dbReference type="EMBL" id="JAVRHT010000027">
    <property type="protein sequence ID" value="MDT0632418.1"/>
    <property type="molecule type" value="Genomic_DNA"/>
</dbReference>
<evidence type="ECO:0000256" key="3">
    <source>
        <dbReference type="ARBA" id="ARBA00022475"/>
    </source>
</evidence>
<comment type="subcellular location">
    <subcellularLocation>
        <location evidence="1">Cell inner membrane</location>
        <topology evidence="1">Multi-pass membrane protein</topology>
    </subcellularLocation>
    <subcellularLocation>
        <location evidence="8">Cell membrane</location>
        <topology evidence="8">Multi-pass membrane protein</topology>
    </subcellularLocation>
</comment>
<feature type="transmembrane region" description="Helical" evidence="8">
    <location>
        <begin position="283"/>
        <end position="313"/>
    </location>
</feature>
<comment type="caution">
    <text evidence="10">The sequence shown here is derived from an EMBL/GenBank/DDBJ whole genome shotgun (WGS) entry which is preliminary data.</text>
</comment>
<evidence type="ECO:0000256" key="8">
    <source>
        <dbReference type="RuleBase" id="RU363032"/>
    </source>
</evidence>
<evidence type="ECO:0000256" key="2">
    <source>
        <dbReference type="ARBA" id="ARBA00022448"/>
    </source>
</evidence>
<feature type="transmembrane region" description="Helical" evidence="8">
    <location>
        <begin position="475"/>
        <end position="501"/>
    </location>
</feature>
<feature type="transmembrane region" description="Helical" evidence="8">
    <location>
        <begin position="237"/>
        <end position="256"/>
    </location>
</feature>
<feature type="transmembrane region" description="Helical" evidence="8">
    <location>
        <begin position="134"/>
        <end position="158"/>
    </location>
</feature>
<dbReference type="Pfam" id="PF00528">
    <property type="entry name" value="BPD_transp_1"/>
    <property type="match status" value="2"/>
</dbReference>
<dbReference type="PANTHER" id="PTHR43357:SF4">
    <property type="entry name" value="INNER MEMBRANE ABC TRANSPORTER PERMEASE PROTEIN YDCV"/>
    <property type="match status" value="1"/>
</dbReference>
<dbReference type="CDD" id="cd06261">
    <property type="entry name" value="TM_PBP2"/>
    <property type="match status" value="2"/>
</dbReference>
<dbReference type="PANTHER" id="PTHR43357">
    <property type="entry name" value="INNER MEMBRANE ABC TRANSPORTER PERMEASE PROTEIN YDCV"/>
    <property type="match status" value="1"/>
</dbReference>
<keyword evidence="3" id="KW-1003">Cell membrane</keyword>
<keyword evidence="11" id="KW-1185">Reference proteome</keyword>
<dbReference type="Proteomes" id="UP001267426">
    <property type="component" value="Unassembled WGS sequence"/>
</dbReference>
<feature type="transmembrane region" description="Helical" evidence="8">
    <location>
        <begin position="382"/>
        <end position="403"/>
    </location>
</feature>
<keyword evidence="6 8" id="KW-1133">Transmembrane helix</keyword>
<keyword evidence="7 8" id="KW-0472">Membrane</keyword>
<keyword evidence="2 8" id="KW-0813">Transport</keyword>
<comment type="similarity">
    <text evidence="8">Belongs to the binding-protein-dependent transport system permease family.</text>
</comment>
<keyword evidence="4" id="KW-0997">Cell inner membrane</keyword>
<evidence type="ECO:0000256" key="5">
    <source>
        <dbReference type="ARBA" id="ARBA00022692"/>
    </source>
</evidence>
<feature type="domain" description="ABC transmembrane type-1" evidence="9">
    <location>
        <begin position="54"/>
        <end position="258"/>
    </location>
</feature>
<name>A0ABU3BT02_9BACT</name>
<feature type="transmembrane region" description="Helical" evidence="8">
    <location>
        <begin position="58"/>
        <end position="80"/>
    </location>
</feature>
<evidence type="ECO:0000256" key="4">
    <source>
        <dbReference type="ARBA" id="ARBA00022519"/>
    </source>
</evidence>
<gene>
    <name evidence="10" type="ORF">RM540_11720</name>
</gene>
<feature type="domain" description="ABC transmembrane type-1" evidence="9">
    <location>
        <begin position="344"/>
        <end position="539"/>
    </location>
</feature>
<feature type="transmembrane region" description="Helical" evidence="8">
    <location>
        <begin position="409"/>
        <end position="428"/>
    </location>
</feature>
<dbReference type="SUPFAM" id="SSF161098">
    <property type="entry name" value="MetI-like"/>
    <property type="match status" value="2"/>
</dbReference>
<feature type="transmembrane region" description="Helical" evidence="8">
    <location>
        <begin position="92"/>
        <end position="114"/>
    </location>
</feature>
<organism evidence="10 11">
    <name type="scientific">Rubrivirga litoralis</name>
    <dbReference type="NCBI Taxonomy" id="3075598"/>
    <lineage>
        <taxon>Bacteria</taxon>
        <taxon>Pseudomonadati</taxon>
        <taxon>Rhodothermota</taxon>
        <taxon>Rhodothermia</taxon>
        <taxon>Rhodothermales</taxon>
        <taxon>Rubricoccaceae</taxon>
        <taxon>Rubrivirga</taxon>
    </lineage>
</organism>
<dbReference type="Gene3D" id="1.10.3720.10">
    <property type="entry name" value="MetI-like"/>
    <property type="match status" value="2"/>
</dbReference>
<feature type="transmembrane region" description="Helical" evidence="8">
    <location>
        <begin position="521"/>
        <end position="543"/>
    </location>
</feature>
<evidence type="ECO:0000313" key="10">
    <source>
        <dbReference type="EMBL" id="MDT0632418.1"/>
    </source>
</evidence>
<feature type="transmembrane region" description="Helical" evidence="8">
    <location>
        <begin position="7"/>
        <end position="24"/>
    </location>
</feature>
<dbReference type="InterPro" id="IPR000515">
    <property type="entry name" value="MetI-like"/>
</dbReference>
<evidence type="ECO:0000256" key="1">
    <source>
        <dbReference type="ARBA" id="ARBA00004429"/>
    </source>
</evidence>
<dbReference type="RefSeq" id="WP_311664278.1">
    <property type="nucleotide sequence ID" value="NZ_JAVRHT010000027.1"/>
</dbReference>
<feature type="transmembrane region" description="Helical" evidence="8">
    <location>
        <begin position="195"/>
        <end position="217"/>
    </location>
</feature>
<dbReference type="InterPro" id="IPR035906">
    <property type="entry name" value="MetI-like_sf"/>
</dbReference>
<sequence length="549" mass="56705">MLSRRAAWALAAVVAVVLLGYVVWPNLATFRLGLDGALLADLFGRPRAAGARGLVNSVAVSLGTVAGGAAVGTALAWALWRYDLPLRRTLGAVAALPLALPPLVGVLAFLFLYGESGMLPRGLQAAFGLDAVPFAFGGVGAVLAVHVYVFYVYFYLFVGAALADLDGSLLDASADLGAGPWTTFRRVVLPLLRPALVGAALLVFMLSMASFTAPLLFAEGEPFLTTQIYQYKTNGALDRAAAVSVVLTAICLLFLVGAERGGKAVGGAAKGVGRRPAPLRSPWARALAGALVGLFLVVVLLPVATVVLLSFVAEGTWTTQVLPDTFTLANYAALATEADVFAPIVNSLWMAGLATAANVVFGVATALVVVKGRVPGRGVLRALSLLPFAIPGTVIALGLVVAFDEPTALAGGAVLVGTVWLLPLAYFVRHIPLVVRSAQAALEGFDDRLGEASADLGAGPWTTFRRVVLPAIGPGVIAGALLTFVTALGEFVASIMLYVYANRPIAVEVFSQLRVYEFGQAAAYSVLLMVLVGAAVVLSRALGGAGRVG</sequence>
<feature type="transmembrane region" description="Helical" evidence="8">
    <location>
        <begin position="348"/>
        <end position="370"/>
    </location>
</feature>
<evidence type="ECO:0000256" key="6">
    <source>
        <dbReference type="ARBA" id="ARBA00022989"/>
    </source>
</evidence>
<dbReference type="PROSITE" id="PS50928">
    <property type="entry name" value="ABC_TM1"/>
    <property type="match status" value="2"/>
</dbReference>
<evidence type="ECO:0000256" key="7">
    <source>
        <dbReference type="ARBA" id="ARBA00023136"/>
    </source>
</evidence>
<keyword evidence="5 8" id="KW-0812">Transmembrane</keyword>
<evidence type="ECO:0000259" key="9">
    <source>
        <dbReference type="PROSITE" id="PS50928"/>
    </source>
</evidence>